<evidence type="ECO:0000313" key="2">
    <source>
        <dbReference type="Proteomes" id="UP000076552"/>
    </source>
</evidence>
<dbReference type="AlphaFoldDB" id="A0A166TTQ9"/>
<comment type="caution">
    <text evidence="1">The sequence shown here is derived from an EMBL/GenBank/DDBJ whole genome shotgun (WGS) entry which is preliminary data.</text>
</comment>
<proteinExistence type="predicted"/>
<name>A0A166TTQ9_9PEZI</name>
<protein>
    <submittedName>
        <fullName evidence="1">Transcription factor sef1</fullName>
    </submittedName>
</protein>
<feature type="non-terminal residue" evidence="1">
    <location>
        <position position="1"/>
    </location>
</feature>
<keyword evidence="2" id="KW-1185">Reference proteome</keyword>
<dbReference type="Proteomes" id="UP000076552">
    <property type="component" value="Unassembled WGS sequence"/>
</dbReference>
<reference evidence="1 2" key="1">
    <citation type="submission" date="2015-06" db="EMBL/GenBank/DDBJ databases">
        <title>Survival trade-offs in plant roots during colonization by closely related pathogenic and mutualistic fungi.</title>
        <authorList>
            <person name="Hacquard S."/>
            <person name="Kracher B."/>
            <person name="Hiruma K."/>
            <person name="Weinman A."/>
            <person name="Muench P."/>
            <person name="Garrido Oter R."/>
            <person name="Ver Loren van Themaat E."/>
            <person name="Dallerey J.-F."/>
            <person name="Damm U."/>
            <person name="Henrissat B."/>
            <person name="Lespinet O."/>
            <person name="Thon M."/>
            <person name="Kemen E."/>
            <person name="McHardy A.C."/>
            <person name="Schulze-Lefert P."/>
            <person name="O'Connell R.J."/>
        </authorList>
    </citation>
    <scope>NUCLEOTIDE SEQUENCE [LARGE SCALE GENOMIC DNA]</scope>
    <source>
        <strain evidence="1 2">0861</strain>
    </source>
</reference>
<gene>
    <name evidence="1" type="ORF">CT0861_10881</name>
</gene>
<organism evidence="1 2">
    <name type="scientific">Colletotrichum tofieldiae</name>
    <dbReference type="NCBI Taxonomy" id="708197"/>
    <lineage>
        <taxon>Eukaryota</taxon>
        <taxon>Fungi</taxon>
        <taxon>Dikarya</taxon>
        <taxon>Ascomycota</taxon>
        <taxon>Pezizomycotina</taxon>
        <taxon>Sordariomycetes</taxon>
        <taxon>Hypocreomycetidae</taxon>
        <taxon>Glomerellales</taxon>
        <taxon>Glomerellaceae</taxon>
        <taxon>Colletotrichum</taxon>
        <taxon>Colletotrichum spaethianum species complex</taxon>
    </lineage>
</organism>
<accession>A0A166TTQ9</accession>
<sequence>LEFHIPYYVWGEETDIRRDIRKQPNGNPWRASTDLSFLLNSKSSGVDGSPTGCLYEAQTSLVVTGPNSSIWTACLLTDTYFRDQMDINDEELLSYHDAARVNDGLYYDPLTSGDHDANIPVWNPREYYCLVLMVRIKRIKEEWVKILYHLKNRIDEYVRGNSNLILIPLY</sequence>
<evidence type="ECO:0000313" key="1">
    <source>
        <dbReference type="EMBL" id="KZL72472.1"/>
    </source>
</evidence>
<dbReference type="EMBL" id="LFIV01000058">
    <property type="protein sequence ID" value="KZL72472.1"/>
    <property type="molecule type" value="Genomic_DNA"/>
</dbReference>
<dbReference type="STRING" id="708197.A0A166TTQ9"/>